<dbReference type="Pfam" id="PF08240">
    <property type="entry name" value="ADH_N"/>
    <property type="match status" value="1"/>
</dbReference>
<organism evidence="4 5">
    <name type="scientific">Kocuria rosea subsp. polaris</name>
    <dbReference type="NCBI Taxonomy" id="136273"/>
    <lineage>
        <taxon>Bacteria</taxon>
        <taxon>Bacillati</taxon>
        <taxon>Actinomycetota</taxon>
        <taxon>Actinomycetes</taxon>
        <taxon>Micrococcales</taxon>
        <taxon>Micrococcaceae</taxon>
        <taxon>Kocuria</taxon>
    </lineage>
</organism>
<comment type="caution">
    <text evidence="4">The sequence shown here is derived from an EMBL/GenBank/DDBJ whole genome shotgun (WGS) entry which is preliminary data.</text>
</comment>
<dbReference type="EMBL" id="JSUH01000016">
    <property type="protein sequence ID" value="KHD96473.1"/>
    <property type="molecule type" value="Genomic_DNA"/>
</dbReference>
<dbReference type="GO" id="GO:0005829">
    <property type="term" value="C:cytosol"/>
    <property type="evidence" value="ECO:0007669"/>
    <property type="project" value="TreeGrafter"/>
</dbReference>
<keyword evidence="5" id="KW-1185">Reference proteome</keyword>
<dbReference type="Gene3D" id="3.90.180.10">
    <property type="entry name" value="Medium-chain alcohol dehydrogenases, catalytic domain"/>
    <property type="match status" value="1"/>
</dbReference>
<proteinExistence type="predicted"/>
<dbReference type="InterPro" id="IPR020843">
    <property type="entry name" value="ER"/>
</dbReference>
<dbReference type="Gene3D" id="3.40.50.720">
    <property type="entry name" value="NAD(P)-binding Rossmann-like Domain"/>
    <property type="match status" value="1"/>
</dbReference>
<dbReference type="SUPFAM" id="SSF50129">
    <property type="entry name" value="GroES-like"/>
    <property type="match status" value="1"/>
</dbReference>
<dbReference type="PANTHER" id="PTHR48106">
    <property type="entry name" value="QUINONE OXIDOREDUCTASE PIG3-RELATED"/>
    <property type="match status" value="1"/>
</dbReference>
<feature type="domain" description="Enoyl reductase (ER)" evidence="3">
    <location>
        <begin position="11"/>
        <end position="320"/>
    </location>
</feature>
<evidence type="ECO:0000259" key="3">
    <source>
        <dbReference type="SMART" id="SM00829"/>
    </source>
</evidence>
<reference evidence="4 5" key="1">
    <citation type="journal article" date="2003" name="Int. J. Syst. Evol. Microbiol.">
        <title>Kocuria polaris sp. nov., an orange-pigmented psychrophilic bacterium isolated from an Antarctic cyanobacterial mat sample.</title>
        <authorList>
            <person name="Reddy G.S."/>
            <person name="Prakash J.S."/>
            <person name="Prabahar V."/>
            <person name="Matsumoto G.I."/>
            <person name="Stackebrandt E."/>
            <person name="Shivaji S."/>
        </authorList>
    </citation>
    <scope>NUCLEOTIDE SEQUENCE [LARGE SCALE GENOMIC DNA]</scope>
    <source>
        <strain evidence="4 5">CMS 76or</strain>
    </source>
</reference>
<dbReference type="InterPro" id="IPR047618">
    <property type="entry name" value="QOR-like"/>
</dbReference>
<evidence type="ECO:0000313" key="4">
    <source>
        <dbReference type="EMBL" id="KHD96473.1"/>
    </source>
</evidence>
<evidence type="ECO:0000313" key="5">
    <source>
        <dbReference type="Proteomes" id="UP000030466"/>
    </source>
</evidence>
<dbReference type="Pfam" id="PF00107">
    <property type="entry name" value="ADH_zinc_N"/>
    <property type="match status" value="1"/>
</dbReference>
<sequence length="322" mass="34302">MVRCVMVERAGGPEVLTLGERPDLEPGPRQLLVETRAAGVNFIEVYQREGVYPVEHPFTPGSEGMGVVTGVGSEVRHFALGDRITTSQASRTYADAFLVDADKALRVPSGVSDEVAAAVPLQGLTAHYLVRSTYPVQEGDVAVVTAGAGGVGGLAVQLLKSLGATVVALVGTQAKAETARSLGADFALVGYEGFAEHVREVTGGRGADVVYDSVGKDTFDESLRALRRRGMLVLFGGSSGQVPPLDPQRLAQHGSLFLTRPTLNDYLLDEKERNWRAGELFDAVLDGSLTLRVAETFPLDRARQAHELLQSRAAQGKLLLVP</sequence>
<evidence type="ECO:0000256" key="1">
    <source>
        <dbReference type="ARBA" id="ARBA00022857"/>
    </source>
</evidence>
<gene>
    <name evidence="4" type="ORF">GY22_15130</name>
</gene>
<accession>A0A0A6VPZ5</accession>
<evidence type="ECO:0000256" key="2">
    <source>
        <dbReference type="ARBA" id="ARBA00023002"/>
    </source>
</evidence>
<dbReference type="InterPro" id="IPR013154">
    <property type="entry name" value="ADH-like_N"/>
</dbReference>
<dbReference type="CDD" id="cd05286">
    <property type="entry name" value="QOR2"/>
    <property type="match status" value="1"/>
</dbReference>
<dbReference type="AlphaFoldDB" id="A0A0A6VPZ5"/>
<dbReference type="InterPro" id="IPR036291">
    <property type="entry name" value="NAD(P)-bd_dom_sf"/>
</dbReference>
<dbReference type="RefSeq" id="WP_035929620.1">
    <property type="nucleotide sequence ID" value="NZ_JSUH01000016.1"/>
</dbReference>
<dbReference type="SMART" id="SM00829">
    <property type="entry name" value="PKS_ER"/>
    <property type="match status" value="1"/>
</dbReference>
<dbReference type="InterPro" id="IPR011032">
    <property type="entry name" value="GroES-like_sf"/>
</dbReference>
<dbReference type="PANTHER" id="PTHR48106:SF13">
    <property type="entry name" value="QUINONE OXIDOREDUCTASE-RELATED"/>
    <property type="match status" value="1"/>
</dbReference>
<dbReference type="Proteomes" id="UP000030466">
    <property type="component" value="Unassembled WGS sequence"/>
</dbReference>
<dbReference type="FunFam" id="3.40.50.720:FF:000053">
    <property type="entry name" value="Quinone oxidoreductase 1"/>
    <property type="match status" value="1"/>
</dbReference>
<name>A0A0A6VPZ5_KOCRO</name>
<protein>
    <submittedName>
        <fullName evidence="4">NADPH--quinone reductase</fullName>
    </submittedName>
</protein>
<keyword evidence="1" id="KW-0521">NADP</keyword>
<dbReference type="GO" id="GO:0003960">
    <property type="term" value="F:quinone reductase (NADPH) activity"/>
    <property type="evidence" value="ECO:0007669"/>
    <property type="project" value="InterPro"/>
</dbReference>
<keyword evidence="2" id="KW-0560">Oxidoreductase</keyword>
<dbReference type="GO" id="GO:0070402">
    <property type="term" value="F:NADPH binding"/>
    <property type="evidence" value="ECO:0007669"/>
    <property type="project" value="TreeGrafter"/>
</dbReference>
<dbReference type="InterPro" id="IPR013149">
    <property type="entry name" value="ADH-like_C"/>
</dbReference>
<dbReference type="GO" id="GO:0035925">
    <property type="term" value="F:mRNA 3'-UTR AU-rich region binding"/>
    <property type="evidence" value="ECO:0007669"/>
    <property type="project" value="TreeGrafter"/>
</dbReference>
<dbReference type="SUPFAM" id="SSF51735">
    <property type="entry name" value="NAD(P)-binding Rossmann-fold domains"/>
    <property type="match status" value="1"/>
</dbReference>